<reference evidence="1 2" key="1">
    <citation type="journal article" date="2016" name="Nat. Commun.">
        <title>Thousands of microbial genomes shed light on interconnected biogeochemical processes in an aquifer system.</title>
        <authorList>
            <person name="Anantharaman K."/>
            <person name="Brown C.T."/>
            <person name="Hug L.A."/>
            <person name="Sharon I."/>
            <person name="Castelle C.J."/>
            <person name="Probst A.J."/>
            <person name="Thomas B.C."/>
            <person name="Singh A."/>
            <person name="Wilkins M.J."/>
            <person name="Karaoz U."/>
            <person name="Brodie E.L."/>
            <person name="Williams K.H."/>
            <person name="Hubbard S.S."/>
            <person name="Banfield J.F."/>
        </authorList>
    </citation>
    <scope>NUCLEOTIDE SEQUENCE [LARGE SCALE GENOMIC DNA]</scope>
    <source>
        <strain evidence="2">RIFCSPLOWO2_12_FULL_64_10</strain>
    </source>
</reference>
<dbReference type="EMBL" id="MFKF01000184">
    <property type="protein sequence ID" value="OGG51439.1"/>
    <property type="molecule type" value="Genomic_DNA"/>
</dbReference>
<protein>
    <recommendedName>
        <fullName evidence="3">CopG family transcriptional regulator</fullName>
    </recommendedName>
</protein>
<accession>A0A1F6CQI0</accession>
<organism evidence="1 2">
    <name type="scientific">Handelsmanbacteria sp. (strain RIFCSPLOWO2_12_FULL_64_10)</name>
    <dbReference type="NCBI Taxonomy" id="1817868"/>
    <lineage>
        <taxon>Bacteria</taxon>
        <taxon>Candidatus Handelsmaniibacteriota</taxon>
    </lineage>
</organism>
<gene>
    <name evidence="1" type="ORF">A3F84_26690</name>
</gene>
<dbReference type="AlphaFoldDB" id="A0A1F6CQI0"/>
<sequence length="64" mass="7223">MPKDKATYEVVLEKHQMAFLEEMAGKYGLEDASKAIRVLVNFAIDEEGERERVFGEVRCLDCGG</sequence>
<evidence type="ECO:0000313" key="2">
    <source>
        <dbReference type="Proteomes" id="UP000178606"/>
    </source>
</evidence>
<comment type="caution">
    <text evidence="1">The sequence shown here is derived from an EMBL/GenBank/DDBJ whole genome shotgun (WGS) entry which is preliminary data.</text>
</comment>
<proteinExistence type="predicted"/>
<evidence type="ECO:0008006" key="3">
    <source>
        <dbReference type="Google" id="ProtNLM"/>
    </source>
</evidence>
<dbReference type="Proteomes" id="UP000178606">
    <property type="component" value="Unassembled WGS sequence"/>
</dbReference>
<name>A0A1F6CQI0_HANXR</name>
<evidence type="ECO:0000313" key="1">
    <source>
        <dbReference type="EMBL" id="OGG51439.1"/>
    </source>
</evidence>